<dbReference type="InterPro" id="IPR045621">
    <property type="entry name" value="BPD_transp_1_N"/>
</dbReference>
<dbReference type="GO" id="GO:0005886">
    <property type="term" value="C:plasma membrane"/>
    <property type="evidence" value="ECO:0007669"/>
    <property type="project" value="UniProtKB-SubCell"/>
</dbReference>
<dbReference type="Pfam" id="PF00528">
    <property type="entry name" value="BPD_transp_1"/>
    <property type="match status" value="1"/>
</dbReference>
<feature type="transmembrane region" description="Helical" evidence="8">
    <location>
        <begin position="219"/>
        <end position="238"/>
    </location>
</feature>
<keyword evidence="4" id="KW-0997">Cell inner membrane</keyword>
<dbReference type="Proteomes" id="UP000192536">
    <property type="component" value="Unassembled WGS sequence"/>
</dbReference>
<evidence type="ECO:0000256" key="5">
    <source>
        <dbReference type="ARBA" id="ARBA00022692"/>
    </source>
</evidence>
<feature type="domain" description="ABC transmembrane type-1" evidence="9">
    <location>
        <begin position="111"/>
        <end position="338"/>
    </location>
</feature>
<sequence length="350" mass="38388">MIQTTPPVGLFRQGWRWSGRLLGGLVSLMLTLLGLLAFTFALSHLAPVDPTMQIAGDHASEATYAQVRKDLGLDQPMPVQFWRYLEHLAHGDMGMSSMTGQPVSSDLMHTFPATIELATCAILFGAFFGIILALLSVYKPGSWLDNIVRLVSLLGYSVPIFWLSLLGLLLFYAVLHWAGGPGRLDDAYLYTMEPRTGFVLIDTWLSGDRDMFFNAIRHMWLPVTVLGLLSMAGITRLLRASMLGEINKEYVILARSKGAGRVRVLLCHVFPNVFGTLITVLSLSYASMLEGAVLTETVFAWPGVGRYLTTALFAADMPAILGSTLLIGSSFVLLNALADALTYLLDPRTR</sequence>
<evidence type="ECO:0000313" key="10">
    <source>
        <dbReference type="EMBL" id="ORJ25049.1"/>
    </source>
</evidence>
<dbReference type="PANTHER" id="PTHR43163">
    <property type="entry name" value="DIPEPTIDE TRANSPORT SYSTEM PERMEASE PROTEIN DPPB-RELATED"/>
    <property type="match status" value="1"/>
</dbReference>
<dbReference type="GO" id="GO:0071916">
    <property type="term" value="F:dipeptide transmembrane transporter activity"/>
    <property type="evidence" value="ECO:0007669"/>
    <property type="project" value="TreeGrafter"/>
</dbReference>
<evidence type="ECO:0000256" key="7">
    <source>
        <dbReference type="ARBA" id="ARBA00023136"/>
    </source>
</evidence>
<proteinExistence type="inferred from homology"/>
<protein>
    <submittedName>
        <fullName evidence="10">Peptide ABC transporter permease</fullName>
    </submittedName>
</protein>
<comment type="subcellular location">
    <subcellularLocation>
        <location evidence="1">Cell inner membrane</location>
        <topology evidence="1">Multi-pass membrane protein</topology>
    </subcellularLocation>
    <subcellularLocation>
        <location evidence="8">Cell membrane</location>
        <topology evidence="8">Multi-pass membrane protein</topology>
    </subcellularLocation>
</comment>
<evidence type="ECO:0000256" key="1">
    <source>
        <dbReference type="ARBA" id="ARBA00004429"/>
    </source>
</evidence>
<keyword evidence="7 8" id="KW-0472">Membrane</keyword>
<feature type="transmembrane region" description="Helical" evidence="8">
    <location>
        <begin position="150"/>
        <end position="175"/>
    </location>
</feature>
<dbReference type="InterPro" id="IPR035906">
    <property type="entry name" value="MetI-like_sf"/>
</dbReference>
<comment type="similarity">
    <text evidence="8">Belongs to the binding-protein-dependent transport system permease family.</text>
</comment>
<dbReference type="PANTHER" id="PTHR43163:SF8">
    <property type="entry name" value="D,D-DIPEPTIDE TRANSPORT SYSTEM PERMEASE PROTEIN DDPB-RELATED"/>
    <property type="match status" value="1"/>
</dbReference>
<evidence type="ECO:0000259" key="9">
    <source>
        <dbReference type="PROSITE" id="PS50928"/>
    </source>
</evidence>
<keyword evidence="2 8" id="KW-0813">Transport</keyword>
<comment type="caution">
    <text evidence="10">The sequence shown here is derived from an EMBL/GenBank/DDBJ whole genome shotgun (WGS) entry which is preliminary data.</text>
</comment>
<dbReference type="RefSeq" id="WP_017491208.1">
    <property type="nucleotide sequence ID" value="NZ_CP049603.1"/>
</dbReference>
<reference evidence="10 11" key="1">
    <citation type="journal article" date="2017" name="Int. J. Syst. Evol. Microbiol.">
        <title>Rouxiella badensis sp. nov. and Rouxiella silvae sp. nov. isolated from peat bog soil in Germany and emendation of the genus description.</title>
        <authorList>
            <person name="Le Fleche-Mateos A."/>
            <person name="Kugler J.H."/>
            <person name="Hansen S.H."/>
            <person name="Syldatk C."/>
            <person name="Hausmann R."/>
            <person name="Lomprez F."/>
            <person name="Vandenbogaert M."/>
            <person name="Manuguerra J.C."/>
            <person name="Grimont P.A."/>
        </authorList>
    </citation>
    <scope>NUCLEOTIDE SEQUENCE [LARGE SCALE GENOMIC DNA]</scope>
    <source>
        <strain evidence="10 11">DSM 100043</strain>
    </source>
</reference>
<dbReference type="AlphaFoldDB" id="A0A1X0WE65"/>
<dbReference type="PROSITE" id="PS50928">
    <property type="entry name" value="ABC_TM1"/>
    <property type="match status" value="1"/>
</dbReference>
<dbReference type="Pfam" id="PF19300">
    <property type="entry name" value="BPD_transp_1_N"/>
    <property type="match status" value="1"/>
</dbReference>
<evidence type="ECO:0000313" key="11">
    <source>
        <dbReference type="Proteomes" id="UP000192536"/>
    </source>
</evidence>
<gene>
    <name evidence="10" type="ORF">BS640_13215</name>
</gene>
<feature type="transmembrane region" description="Helical" evidence="8">
    <location>
        <begin position="319"/>
        <end position="345"/>
    </location>
</feature>
<evidence type="ECO:0000256" key="4">
    <source>
        <dbReference type="ARBA" id="ARBA00022519"/>
    </source>
</evidence>
<dbReference type="InterPro" id="IPR000515">
    <property type="entry name" value="MetI-like"/>
</dbReference>
<keyword evidence="11" id="KW-1185">Reference proteome</keyword>
<dbReference type="GeneID" id="93565764"/>
<evidence type="ECO:0000256" key="2">
    <source>
        <dbReference type="ARBA" id="ARBA00022448"/>
    </source>
</evidence>
<evidence type="ECO:0000256" key="8">
    <source>
        <dbReference type="RuleBase" id="RU363032"/>
    </source>
</evidence>
<evidence type="ECO:0000256" key="6">
    <source>
        <dbReference type="ARBA" id="ARBA00022989"/>
    </source>
</evidence>
<feature type="transmembrane region" description="Helical" evidence="8">
    <location>
        <begin position="265"/>
        <end position="286"/>
    </location>
</feature>
<organism evidence="10 11">
    <name type="scientific">Rouxiella badensis</name>
    <dbReference type="NCBI Taxonomy" id="1646377"/>
    <lineage>
        <taxon>Bacteria</taxon>
        <taxon>Pseudomonadati</taxon>
        <taxon>Pseudomonadota</taxon>
        <taxon>Gammaproteobacteria</taxon>
        <taxon>Enterobacterales</taxon>
        <taxon>Yersiniaceae</taxon>
        <taxon>Rouxiella</taxon>
    </lineage>
</organism>
<dbReference type="Gene3D" id="1.10.3720.10">
    <property type="entry name" value="MetI-like"/>
    <property type="match status" value="1"/>
</dbReference>
<keyword evidence="6 8" id="KW-1133">Transmembrane helix</keyword>
<feature type="transmembrane region" description="Helical" evidence="8">
    <location>
        <begin position="115"/>
        <end position="138"/>
    </location>
</feature>
<keyword evidence="5 8" id="KW-0812">Transmembrane</keyword>
<accession>A0A1X0WE65</accession>
<dbReference type="EMBL" id="MRWE01000020">
    <property type="protein sequence ID" value="ORJ25049.1"/>
    <property type="molecule type" value="Genomic_DNA"/>
</dbReference>
<evidence type="ECO:0000256" key="3">
    <source>
        <dbReference type="ARBA" id="ARBA00022475"/>
    </source>
</evidence>
<dbReference type="CDD" id="cd06261">
    <property type="entry name" value="TM_PBP2"/>
    <property type="match status" value="1"/>
</dbReference>
<dbReference type="SUPFAM" id="SSF161098">
    <property type="entry name" value="MetI-like"/>
    <property type="match status" value="1"/>
</dbReference>
<dbReference type="STRING" id="1646377.BS640_13215"/>
<feature type="transmembrane region" description="Helical" evidence="8">
    <location>
        <begin position="21"/>
        <end position="42"/>
    </location>
</feature>
<keyword evidence="3" id="KW-1003">Cell membrane</keyword>
<name>A0A1X0WE65_9GAMM</name>